<proteinExistence type="predicted"/>
<dbReference type="RefSeq" id="WP_121533730.1">
    <property type="nucleotide sequence ID" value="NZ_RCHI01000008.1"/>
</dbReference>
<dbReference type="EMBL" id="RCHI01000008">
    <property type="protein sequence ID" value="RLL64836.1"/>
    <property type="molecule type" value="Genomic_DNA"/>
</dbReference>
<sequence>MKIFVTGNSHSACLIEAWKQLQDSSPHQIDFFVRGGSGVKDYRIDGTRIEAGNDDFRGYLARLGLRDSFDLAEYDARVVIGAEVSPFLMIAILNKCHVLGWPDPNRRGAQEITERCLQAALADGLRGANGGQMVAALQALPGLGARPMLVVPQPFPSERLRTMATAGAGFLRAIRGRIAPLAAAGFADVASRTFADLGARFLPQPEDTTVDFILTPEAFTSRAKRLIDLDKVQPKGDFLHANAAFGARILDQILGALDA</sequence>
<comment type="caution">
    <text evidence="1">The sequence shown here is derived from an EMBL/GenBank/DDBJ whole genome shotgun (WGS) entry which is preliminary data.</text>
</comment>
<organism evidence="1 2">
    <name type="scientific">Paenirhodobacter hankyongi</name>
    <dbReference type="NCBI Taxonomy" id="2294033"/>
    <lineage>
        <taxon>Bacteria</taxon>
        <taxon>Pseudomonadati</taxon>
        <taxon>Pseudomonadota</taxon>
        <taxon>Alphaproteobacteria</taxon>
        <taxon>Rhodobacterales</taxon>
        <taxon>Rhodobacter group</taxon>
        <taxon>Paenirhodobacter</taxon>
    </lineage>
</organism>
<keyword evidence="2" id="KW-1185">Reference proteome</keyword>
<protein>
    <recommendedName>
        <fullName evidence="3">SGNH/GDSL hydrolase family protein</fullName>
    </recommendedName>
</protein>
<dbReference type="AlphaFoldDB" id="A0A421BPI6"/>
<gene>
    <name evidence="1" type="ORF">DYS74_10950</name>
</gene>
<accession>A0A421BPI6</accession>
<dbReference type="Proteomes" id="UP000279673">
    <property type="component" value="Unassembled WGS sequence"/>
</dbReference>
<evidence type="ECO:0000313" key="2">
    <source>
        <dbReference type="Proteomes" id="UP000279673"/>
    </source>
</evidence>
<evidence type="ECO:0008006" key="3">
    <source>
        <dbReference type="Google" id="ProtNLM"/>
    </source>
</evidence>
<evidence type="ECO:0000313" key="1">
    <source>
        <dbReference type="EMBL" id="RLL64836.1"/>
    </source>
</evidence>
<name>A0A421BPI6_9RHOB</name>
<reference evidence="1 2" key="1">
    <citation type="submission" date="2018-10" db="EMBL/GenBank/DDBJ databases">
        <title>Rhodobacter sp . BO-81.</title>
        <authorList>
            <person name="Im W.T."/>
        </authorList>
    </citation>
    <scope>NUCLEOTIDE SEQUENCE [LARGE SCALE GENOMIC DNA]</scope>
    <source>
        <strain evidence="1 2">BO-81</strain>
    </source>
</reference>